<keyword evidence="2" id="KW-1185">Reference proteome</keyword>
<name>A0AAV7GY64_DENCH</name>
<accession>A0AAV7GY64</accession>
<proteinExistence type="predicted"/>
<sequence length="98" mass="11491">MAKNFHFSSPYSVFFFVIRYSPCNSGIHCSPSNFRHSICFHLCKWLHLKKRSDRIYSSRNISITRAEVAEILLDKYLDNNHIKNLYDGTKGAFDSDIR</sequence>
<protein>
    <submittedName>
        <fullName evidence="1">Uncharacterized protein</fullName>
    </submittedName>
</protein>
<gene>
    <name evidence="1" type="ORF">IEQ34_011150</name>
</gene>
<reference evidence="1 2" key="1">
    <citation type="journal article" date="2021" name="Hortic Res">
        <title>Chromosome-scale assembly of the Dendrobium chrysotoxum genome enhances the understanding of orchid evolution.</title>
        <authorList>
            <person name="Zhang Y."/>
            <person name="Zhang G.Q."/>
            <person name="Zhang D."/>
            <person name="Liu X.D."/>
            <person name="Xu X.Y."/>
            <person name="Sun W.H."/>
            <person name="Yu X."/>
            <person name="Zhu X."/>
            <person name="Wang Z.W."/>
            <person name="Zhao X."/>
            <person name="Zhong W.Y."/>
            <person name="Chen H."/>
            <person name="Yin W.L."/>
            <person name="Huang T."/>
            <person name="Niu S.C."/>
            <person name="Liu Z.J."/>
        </authorList>
    </citation>
    <scope>NUCLEOTIDE SEQUENCE [LARGE SCALE GENOMIC DNA]</scope>
    <source>
        <strain evidence="1">Lindl</strain>
    </source>
</reference>
<evidence type="ECO:0000313" key="1">
    <source>
        <dbReference type="EMBL" id="KAH0460487.1"/>
    </source>
</evidence>
<dbReference type="AlphaFoldDB" id="A0AAV7GY64"/>
<dbReference type="EMBL" id="JAGFBR010000010">
    <property type="protein sequence ID" value="KAH0460487.1"/>
    <property type="molecule type" value="Genomic_DNA"/>
</dbReference>
<dbReference type="Proteomes" id="UP000775213">
    <property type="component" value="Unassembled WGS sequence"/>
</dbReference>
<comment type="caution">
    <text evidence="1">The sequence shown here is derived from an EMBL/GenBank/DDBJ whole genome shotgun (WGS) entry which is preliminary data.</text>
</comment>
<organism evidence="1 2">
    <name type="scientific">Dendrobium chrysotoxum</name>
    <name type="common">Orchid</name>
    <dbReference type="NCBI Taxonomy" id="161865"/>
    <lineage>
        <taxon>Eukaryota</taxon>
        <taxon>Viridiplantae</taxon>
        <taxon>Streptophyta</taxon>
        <taxon>Embryophyta</taxon>
        <taxon>Tracheophyta</taxon>
        <taxon>Spermatophyta</taxon>
        <taxon>Magnoliopsida</taxon>
        <taxon>Liliopsida</taxon>
        <taxon>Asparagales</taxon>
        <taxon>Orchidaceae</taxon>
        <taxon>Epidendroideae</taxon>
        <taxon>Malaxideae</taxon>
        <taxon>Dendrobiinae</taxon>
        <taxon>Dendrobium</taxon>
    </lineage>
</organism>
<evidence type="ECO:0000313" key="2">
    <source>
        <dbReference type="Proteomes" id="UP000775213"/>
    </source>
</evidence>